<name>A0A8T0IH84_CERPU</name>
<accession>A0A8T0IH84</accession>
<sequence>MPTENLEHVNFFGHRELYEEPPLPDSSSDAILRSVLHFGFCSSNGRIL</sequence>
<dbReference type="EMBL" id="CM026423">
    <property type="protein sequence ID" value="KAG0582177.1"/>
    <property type="molecule type" value="Genomic_DNA"/>
</dbReference>
<comment type="caution">
    <text evidence="1">The sequence shown here is derived from an EMBL/GenBank/DDBJ whole genome shotgun (WGS) entry which is preliminary data.</text>
</comment>
<dbReference type="AlphaFoldDB" id="A0A8T0IH84"/>
<reference evidence="1" key="1">
    <citation type="submission" date="2020-06" db="EMBL/GenBank/DDBJ databases">
        <title>WGS assembly of Ceratodon purpureus strain R40.</title>
        <authorList>
            <person name="Carey S.B."/>
            <person name="Jenkins J."/>
            <person name="Shu S."/>
            <person name="Lovell J.T."/>
            <person name="Sreedasyam A."/>
            <person name="Maumus F."/>
            <person name="Tiley G.P."/>
            <person name="Fernandez-Pozo N."/>
            <person name="Barry K."/>
            <person name="Chen C."/>
            <person name="Wang M."/>
            <person name="Lipzen A."/>
            <person name="Daum C."/>
            <person name="Saski C.A."/>
            <person name="Payton A.C."/>
            <person name="Mcbreen J.C."/>
            <person name="Conrad R.E."/>
            <person name="Kollar L.M."/>
            <person name="Olsson S."/>
            <person name="Huttunen S."/>
            <person name="Landis J.B."/>
            <person name="Wickett N.J."/>
            <person name="Johnson M.G."/>
            <person name="Rensing S.A."/>
            <person name="Grimwood J."/>
            <person name="Schmutz J."/>
            <person name="Mcdaniel S.F."/>
        </authorList>
    </citation>
    <scope>NUCLEOTIDE SEQUENCE</scope>
    <source>
        <strain evidence="1">R40</strain>
    </source>
</reference>
<gene>
    <name evidence="1" type="ORF">KC19_3G039900</name>
</gene>
<protein>
    <submittedName>
        <fullName evidence="1">Uncharacterized protein</fullName>
    </submittedName>
</protein>
<dbReference type="Proteomes" id="UP000822688">
    <property type="component" value="Chromosome 3"/>
</dbReference>
<proteinExistence type="predicted"/>
<evidence type="ECO:0000313" key="2">
    <source>
        <dbReference type="Proteomes" id="UP000822688"/>
    </source>
</evidence>
<evidence type="ECO:0000313" key="1">
    <source>
        <dbReference type="EMBL" id="KAG0582177.1"/>
    </source>
</evidence>
<organism evidence="1 2">
    <name type="scientific">Ceratodon purpureus</name>
    <name type="common">Fire moss</name>
    <name type="synonym">Dicranum purpureum</name>
    <dbReference type="NCBI Taxonomy" id="3225"/>
    <lineage>
        <taxon>Eukaryota</taxon>
        <taxon>Viridiplantae</taxon>
        <taxon>Streptophyta</taxon>
        <taxon>Embryophyta</taxon>
        <taxon>Bryophyta</taxon>
        <taxon>Bryophytina</taxon>
        <taxon>Bryopsida</taxon>
        <taxon>Dicranidae</taxon>
        <taxon>Pseudoditrichales</taxon>
        <taxon>Ditrichaceae</taxon>
        <taxon>Ceratodon</taxon>
    </lineage>
</organism>
<keyword evidence="2" id="KW-1185">Reference proteome</keyword>